<dbReference type="Proteomes" id="UP001596405">
    <property type="component" value="Unassembled WGS sequence"/>
</dbReference>
<evidence type="ECO:0000313" key="2">
    <source>
        <dbReference type="Proteomes" id="UP001596405"/>
    </source>
</evidence>
<sequence>MFPLSEALRRHRARQIAIIAGAAMMHVVARKVLRHIELYRARMEREQAERVEKAMFV</sequence>
<dbReference type="RefSeq" id="WP_161486733.1">
    <property type="nucleotide sequence ID" value="NZ_JBHSYQ010000004.1"/>
</dbReference>
<accession>A0ABW2DK74</accession>
<organism evidence="1 2">
    <name type="scientific">Rufibacter roseus</name>
    <dbReference type="NCBI Taxonomy" id="1567108"/>
    <lineage>
        <taxon>Bacteria</taxon>
        <taxon>Pseudomonadati</taxon>
        <taxon>Bacteroidota</taxon>
        <taxon>Cytophagia</taxon>
        <taxon>Cytophagales</taxon>
        <taxon>Hymenobacteraceae</taxon>
        <taxon>Rufibacter</taxon>
    </lineage>
</organism>
<evidence type="ECO:0000313" key="1">
    <source>
        <dbReference type="EMBL" id="MFC6998045.1"/>
    </source>
</evidence>
<reference evidence="2" key="1">
    <citation type="journal article" date="2019" name="Int. J. Syst. Evol. Microbiol.">
        <title>The Global Catalogue of Microorganisms (GCM) 10K type strain sequencing project: providing services to taxonomists for standard genome sequencing and annotation.</title>
        <authorList>
            <consortium name="The Broad Institute Genomics Platform"/>
            <consortium name="The Broad Institute Genome Sequencing Center for Infectious Disease"/>
            <person name="Wu L."/>
            <person name="Ma J."/>
        </authorList>
    </citation>
    <scope>NUCLEOTIDE SEQUENCE [LARGE SCALE GENOMIC DNA]</scope>
    <source>
        <strain evidence="2">CGMCC 4.7393</strain>
    </source>
</reference>
<dbReference type="EMBL" id="JBHSYQ010000004">
    <property type="protein sequence ID" value="MFC6998045.1"/>
    <property type="molecule type" value="Genomic_DNA"/>
</dbReference>
<protein>
    <submittedName>
        <fullName evidence="1">Uncharacterized protein</fullName>
    </submittedName>
</protein>
<proteinExistence type="predicted"/>
<keyword evidence="2" id="KW-1185">Reference proteome</keyword>
<name>A0ABW2DK74_9BACT</name>
<gene>
    <name evidence="1" type="ORF">ACFQHR_10440</name>
</gene>
<comment type="caution">
    <text evidence="1">The sequence shown here is derived from an EMBL/GenBank/DDBJ whole genome shotgun (WGS) entry which is preliminary data.</text>
</comment>